<keyword evidence="2" id="KW-0812">Transmembrane</keyword>
<evidence type="ECO:0000256" key="2">
    <source>
        <dbReference type="SAM" id="Phobius"/>
    </source>
</evidence>
<feature type="transmembrane region" description="Helical" evidence="2">
    <location>
        <begin position="161"/>
        <end position="180"/>
    </location>
</feature>
<keyword evidence="5" id="KW-1185">Reference proteome</keyword>
<reference evidence="4" key="1">
    <citation type="submission" date="2022-11" db="EMBL/GenBank/DDBJ databases">
        <title>Minimal conservation of predation-associated metabolite biosynthetic gene clusters underscores biosynthetic potential of Myxococcota including descriptions for ten novel species: Archangium lansinium sp. nov., Myxococcus landrumus sp. nov., Nannocystis bai.</title>
        <authorList>
            <person name="Ahearne A."/>
            <person name="Stevens C."/>
            <person name="Dowd S."/>
        </authorList>
    </citation>
    <scope>NUCLEOTIDE SEQUENCE</scope>
    <source>
        <strain evidence="4">Fl3</strain>
    </source>
</reference>
<sequence length="251" mass="25521">MLVPSLLLAVVLAAPEAAASDEPEPATPAAVDGTPADAATPATPADATATGAMTPAAPVPEASPGRKAKTGRGLLIAGGVLTGLGVVGRIALEAYWSTAAQIVPTDPFARWSTANLVFVTNWNNLMFFGPGLGLLTAGAYRRGAHEASLGKVRDAQRMRRVGIGLLGGGLGLWVLSRALFLPIAEACPSNRCAYTTLETTFWIGAGAIFAGAAHLAYGTGYLRAGARARVRVQVAPSFGPGFGGLALAGRF</sequence>
<feature type="transmembrane region" description="Helical" evidence="2">
    <location>
        <begin position="200"/>
        <end position="222"/>
    </location>
</feature>
<dbReference type="RefSeq" id="WP_269032559.1">
    <property type="nucleotide sequence ID" value="NZ_CP114040.1"/>
</dbReference>
<evidence type="ECO:0000313" key="5">
    <source>
        <dbReference type="Proteomes" id="UP001164459"/>
    </source>
</evidence>
<feature type="transmembrane region" description="Helical" evidence="2">
    <location>
        <begin position="122"/>
        <end position="140"/>
    </location>
</feature>
<keyword evidence="3" id="KW-0732">Signal</keyword>
<organism evidence="4 5">
    <name type="scientific">Nannocystis punicea</name>
    <dbReference type="NCBI Taxonomy" id="2995304"/>
    <lineage>
        <taxon>Bacteria</taxon>
        <taxon>Pseudomonadati</taxon>
        <taxon>Myxococcota</taxon>
        <taxon>Polyangia</taxon>
        <taxon>Nannocystales</taxon>
        <taxon>Nannocystaceae</taxon>
        <taxon>Nannocystis</taxon>
    </lineage>
</organism>
<proteinExistence type="predicted"/>
<accession>A0ABY7GTF7</accession>
<protein>
    <submittedName>
        <fullName evidence="4">Uncharacterized protein</fullName>
    </submittedName>
</protein>
<evidence type="ECO:0000313" key="4">
    <source>
        <dbReference type="EMBL" id="WAS90228.1"/>
    </source>
</evidence>
<gene>
    <name evidence="4" type="ORF">O0S08_28875</name>
</gene>
<evidence type="ECO:0000256" key="3">
    <source>
        <dbReference type="SAM" id="SignalP"/>
    </source>
</evidence>
<feature type="region of interest" description="Disordered" evidence="1">
    <location>
        <begin position="17"/>
        <end position="68"/>
    </location>
</feature>
<keyword evidence="2" id="KW-1133">Transmembrane helix</keyword>
<evidence type="ECO:0000256" key="1">
    <source>
        <dbReference type="SAM" id="MobiDB-lite"/>
    </source>
</evidence>
<name>A0ABY7GTF7_9BACT</name>
<dbReference type="EMBL" id="CP114040">
    <property type="protein sequence ID" value="WAS90228.1"/>
    <property type="molecule type" value="Genomic_DNA"/>
</dbReference>
<feature type="signal peptide" evidence="3">
    <location>
        <begin position="1"/>
        <end position="19"/>
    </location>
</feature>
<keyword evidence="2" id="KW-0472">Membrane</keyword>
<feature type="chain" id="PRO_5046133379" evidence="3">
    <location>
        <begin position="20"/>
        <end position="251"/>
    </location>
</feature>
<dbReference type="Proteomes" id="UP001164459">
    <property type="component" value="Chromosome"/>
</dbReference>
<feature type="compositionally biased region" description="Low complexity" evidence="1">
    <location>
        <begin position="27"/>
        <end position="60"/>
    </location>
</feature>